<dbReference type="PANTHER" id="PTHR45786">
    <property type="entry name" value="DNA BINDING PROTEIN-LIKE"/>
    <property type="match status" value="1"/>
</dbReference>
<keyword evidence="1" id="KW-1133">Transmembrane helix</keyword>
<dbReference type="Proteomes" id="UP000026915">
    <property type="component" value="Chromosome 5"/>
</dbReference>
<proteinExistence type="predicted"/>
<name>A0A061EV39_THECC</name>
<protein>
    <recommendedName>
        <fullName evidence="4">Helitron helicase-like domain-containing protein</fullName>
    </recommendedName>
</protein>
<organism evidence="2 3">
    <name type="scientific">Theobroma cacao</name>
    <name type="common">Cacao</name>
    <name type="synonym">Cocoa</name>
    <dbReference type="NCBI Taxonomy" id="3641"/>
    <lineage>
        <taxon>Eukaryota</taxon>
        <taxon>Viridiplantae</taxon>
        <taxon>Streptophyta</taxon>
        <taxon>Embryophyta</taxon>
        <taxon>Tracheophyta</taxon>
        <taxon>Spermatophyta</taxon>
        <taxon>Magnoliopsida</taxon>
        <taxon>eudicotyledons</taxon>
        <taxon>Gunneridae</taxon>
        <taxon>Pentapetalae</taxon>
        <taxon>rosids</taxon>
        <taxon>malvids</taxon>
        <taxon>Malvales</taxon>
        <taxon>Malvaceae</taxon>
        <taxon>Byttnerioideae</taxon>
        <taxon>Theobroma</taxon>
    </lineage>
</organism>
<dbReference type="Gramene" id="EOY08965">
    <property type="protein sequence ID" value="EOY08965"/>
    <property type="gene ID" value="TCM_024266"/>
</dbReference>
<gene>
    <name evidence="2" type="ORF">TCM_024266</name>
</gene>
<keyword evidence="1" id="KW-0812">Transmembrane</keyword>
<dbReference type="EMBL" id="CM001883">
    <property type="protein sequence ID" value="EOY08965.1"/>
    <property type="molecule type" value="Genomic_DNA"/>
</dbReference>
<evidence type="ECO:0000313" key="3">
    <source>
        <dbReference type="Proteomes" id="UP000026915"/>
    </source>
</evidence>
<accession>A0A061EV39</accession>
<keyword evidence="1" id="KW-0472">Membrane</keyword>
<dbReference type="InParanoid" id="A0A061EV39"/>
<feature type="transmembrane region" description="Helical" evidence="1">
    <location>
        <begin position="34"/>
        <end position="53"/>
    </location>
</feature>
<keyword evidence="3" id="KW-1185">Reference proteome</keyword>
<dbReference type="HOGENOM" id="CLU_1920895_0_0_1"/>
<evidence type="ECO:0008006" key="4">
    <source>
        <dbReference type="Google" id="ProtNLM"/>
    </source>
</evidence>
<reference evidence="2 3" key="1">
    <citation type="journal article" date="2013" name="Genome Biol.">
        <title>The genome sequence of the most widely cultivated cacao type and its use to identify candidate genes regulating pod color.</title>
        <authorList>
            <person name="Motamayor J.C."/>
            <person name="Mockaitis K."/>
            <person name="Schmutz J."/>
            <person name="Haiminen N."/>
            <person name="Iii D.L."/>
            <person name="Cornejo O."/>
            <person name="Findley S.D."/>
            <person name="Zheng P."/>
            <person name="Utro F."/>
            <person name="Royaert S."/>
            <person name="Saski C."/>
            <person name="Jenkins J."/>
            <person name="Podicheti R."/>
            <person name="Zhao M."/>
            <person name="Scheffler B.E."/>
            <person name="Stack J.C."/>
            <person name="Feltus F.A."/>
            <person name="Mustiga G.M."/>
            <person name="Amores F."/>
            <person name="Phillips W."/>
            <person name="Marelli J.P."/>
            <person name="May G.D."/>
            <person name="Shapiro H."/>
            <person name="Ma J."/>
            <person name="Bustamante C.D."/>
            <person name="Schnell R.J."/>
            <person name="Main D."/>
            <person name="Gilbert D."/>
            <person name="Parida L."/>
            <person name="Kuhn D.N."/>
        </authorList>
    </citation>
    <scope>NUCLEOTIDE SEQUENCE [LARGE SCALE GENOMIC DNA]</scope>
    <source>
        <strain evidence="3">cv. Matina 1-6</strain>
    </source>
</reference>
<dbReference type="eggNOG" id="KOG0987">
    <property type="taxonomic scope" value="Eukaryota"/>
</dbReference>
<dbReference type="AlphaFoldDB" id="A0A061EV39"/>
<sequence>MFQFMSLGCKIDNIINNKAGLYVFKINGQNHYKIGSLLPIVVFLIVGNIPKFAQLLHMKLKMKFQIVTYTIEFQKLGLPHVHILLWLHHDHKCLSSEDIDRIISAELPANHVDLIRYKVVAEFMLYGPSGLS</sequence>
<evidence type="ECO:0000256" key="1">
    <source>
        <dbReference type="SAM" id="Phobius"/>
    </source>
</evidence>
<dbReference type="PANTHER" id="PTHR45786:SF74">
    <property type="entry name" value="ATP-DEPENDENT DNA HELICASE"/>
    <property type="match status" value="1"/>
</dbReference>
<dbReference type="STRING" id="3641.A0A061EV39"/>
<evidence type="ECO:0000313" key="2">
    <source>
        <dbReference type="EMBL" id="EOY08965.1"/>
    </source>
</evidence>